<sequence length="53" mass="5801">MHNLYSPVAEATLEASAPPLLSLKELTAPIVHLQNLEIIAERGQLFTMSIKLS</sequence>
<dbReference type="Proteomes" id="UP000183567">
    <property type="component" value="Unassembled WGS sequence"/>
</dbReference>
<comment type="caution">
    <text evidence="1">The sequence shown here is derived from an EMBL/GenBank/DDBJ whole genome shotgun (WGS) entry which is preliminary data.</text>
</comment>
<dbReference type="AlphaFoldDB" id="A0A1J8Q401"/>
<organism evidence="1 2">
    <name type="scientific">Rhizopogon vesiculosus</name>
    <dbReference type="NCBI Taxonomy" id="180088"/>
    <lineage>
        <taxon>Eukaryota</taxon>
        <taxon>Fungi</taxon>
        <taxon>Dikarya</taxon>
        <taxon>Basidiomycota</taxon>
        <taxon>Agaricomycotina</taxon>
        <taxon>Agaricomycetes</taxon>
        <taxon>Agaricomycetidae</taxon>
        <taxon>Boletales</taxon>
        <taxon>Suillineae</taxon>
        <taxon>Rhizopogonaceae</taxon>
        <taxon>Rhizopogon</taxon>
    </lineage>
</organism>
<reference evidence="1 2" key="1">
    <citation type="submission" date="2016-03" db="EMBL/GenBank/DDBJ databases">
        <title>Comparative genomics of the ectomycorrhizal sister species Rhizopogon vinicolor and Rhizopogon vesiculosus (Basidiomycota: Boletales) reveals a divergence of the mating type B locus.</title>
        <authorList>
            <person name="Mujic A.B."/>
            <person name="Kuo A."/>
            <person name="Tritt A."/>
            <person name="Lipzen A."/>
            <person name="Chen C."/>
            <person name="Johnson J."/>
            <person name="Sharma A."/>
            <person name="Barry K."/>
            <person name="Grigoriev I.V."/>
            <person name="Spatafora J.W."/>
        </authorList>
    </citation>
    <scope>NUCLEOTIDE SEQUENCE [LARGE SCALE GENOMIC DNA]</scope>
    <source>
        <strain evidence="1 2">AM-OR11-056</strain>
    </source>
</reference>
<accession>A0A1J8Q401</accession>
<evidence type="ECO:0000313" key="2">
    <source>
        <dbReference type="Proteomes" id="UP000183567"/>
    </source>
</evidence>
<evidence type="ECO:0000313" key="1">
    <source>
        <dbReference type="EMBL" id="OJA15781.1"/>
    </source>
</evidence>
<gene>
    <name evidence="1" type="ORF">AZE42_13073</name>
</gene>
<dbReference type="EMBL" id="LVVM01002889">
    <property type="protein sequence ID" value="OJA15781.1"/>
    <property type="molecule type" value="Genomic_DNA"/>
</dbReference>
<protein>
    <submittedName>
        <fullName evidence="1">Uncharacterized protein</fullName>
    </submittedName>
</protein>
<proteinExistence type="predicted"/>
<name>A0A1J8Q401_9AGAM</name>
<keyword evidence="2" id="KW-1185">Reference proteome</keyword>